<name>A0A845KI61_9FIRM</name>
<accession>A0A845KI61</accession>
<reference evidence="1 2" key="1">
    <citation type="journal article" date="2019" name="Nat. Med.">
        <title>A library of human gut bacterial isolates paired with longitudinal multiomics data enables mechanistic microbiome research.</title>
        <authorList>
            <person name="Poyet M."/>
            <person name="Groussin M."/>
            <person name="Gibbons S.M."/>
            <person name="Avila-Pacheco J."/>
            <person name="Jiang X."/>
            <person name="Kearney S.M."/>
            <person name="Perrotta A.R."/>
            <person name="Berdy B."/>
            <person name="Zhao S."/>
            <person name="Lieberman T.D."/>
            <person name="Swanson P.K."/>
            <person name="Smith M."/>
            <person name="Roesemann S."/>
            <person name="Alexander J.E."/>
            <person name="Rich S.A."/>
            <person name="Livny J."/>
            <person name="Vlamakis H."/>
            <person name="Clish C."/>
            <person name="Bullock K."/>
            <person name="Deik A."/>
            <person name="Scott J."/>
            <person name="Pierce K.A."/>
            <person name="Xavier R.J."/>
            <person name="Alm E.J."/>
        </authorList>
    </citation>
    <scope>NUCLEOTIDE SEQUENCE [LARGE SCALE GENOMIC DNA]</scope>
    <source>
        <strain evidence="1 2">BIOML-A7</strain>
    </source>
</reference>
<dbReference type="RefSeq" id="WP_161158696.1">
    <property type="nucleotide sequence ID" value="NZ_JADNFQ010000030.1"/>
</dbReference>
<dbReference type="AlphaFoldDB" id="A0A845KI61"/>
<proteinExistence type="predicted"/>
<sequence length="141" mass="16311">MLLLPERRIQGKEHPNPDLLFYKLLYQAISRAREKLCVLVVENYKLFSDILNIKFDMLSRYQYKENYTNTTLSVKKLNRFTKKIKDKLSELEKNNAITISETVDIINDELMGAELKKKVVRNGLKLLQLICGKACAGSSID</sequence>
<organism evidence="1 2">
    <name type="scientific">Dorea longicatena</name>
    <dbReference type="NCBI Taxonomy" id="88431"/>
    <lineage>
        <taxon>Bacteria</taxon>
        <taxon>Bacillati</taxon>
        <taxon>Bacillota</taxon>
        <taxon>Clostridia</taxon>
        <taxon>Lachnospirales</taxon>
        <taxon>Lachnospiraceae</taxon>
        <taxon>Dorea</taxon>
    </lineage>
</organism>
<gene>
    <name evidence="1" type="ORF">GT565_00630</name>
</gene>
<evidence type="ECO:0000313" key="1">
    <source>
        <dbReference type="EMBL" id="MZK16647.1"/>
    </source>
</evidence>
<protein>
    <submittedName>
        <fullName evidence="1">Uncharacterized protein</fullName>
    </submittedName>
</protein>
<comment type="caution">
    <text evidence="1">The sequence shown here is derived from an EMBL/GenBank/DDBJ whole genome shotgun (WGS) entry which is preliminary data.</text>
</comment>
<evidence type="ECO:0000313" key="2">
    <source>
        <dbReference type="Proteomes" id="UP000446719"/>
    </source>
</evidence>
<dbReference type="Proteomes" id="UP000446719">
    <property type="component" value="Unassembled WGS sequence"/>
</dbReference>
<dbReference type="EMBL" id="WWSB01000001">
    <property type="protein sequence ID" value="MZK16647.1"/>
    <property type="molecule type" value="Genomic_DNA"/>
</dbReference>